<evidence type="ECO:0000313" key="2">
    <source>
        <dbReference type="Proteomes" id="UP000287470"/>
    </source>
</evidence>
<dbReference type="AlphaFoldDB" id="A0A430FW94"/>
<dbReference type="OrthoDB" id="330810at2"/>
<accession>A0A430FW94</accession>
<sequence length="119" mass="13870">MDGWAIELGFIEDWLDEQDDKTIRLVMAAVNMLRREGPNLRRPLVGTIDGSAYRNMKELIPASSGNAQIRILFMFDRSRTAVLLLAGDKRKRWDSWYRTAIPEAERRYAQYLHERSARA</sequence>
<reference evidence="1 2" key="1">
    <citation type="submission" date="2018-09" db="EMBL/GenBank/DDBJ databases">
        <title>Characterization of the phylogenetic diversity of five novel species belonging to the genus Bifidobacterium.</title>
        <authorList>
            <person name="Lugli G.A."/>
            <person name="Duranti S."/>
            <person name="Milani C."/>
        </authorList>
    </citation>
    <scope>NUCLEOTIDE SEQUENCE [LARGE SCALE GENOMIC DNA]</scope>
    <source>
        <strain evidence="1 2">2033B</strain>
    </source>
</reference>
<keyword evidence="2" id="KW-1185">Reference proteome</keyword>
<dbReference type="EMBL" id="QXGK01000002">
    <property type="protein sequence ID" value="RSX58461.1"/>
    <property type="molecule type" value="Genomic_DNA"/>
</dbReference>
<dbReference type="Pfam" id="PF05973">
    <property type="entry name" value="Gp49"/>
    <property type="match status" value="1"/>
</dbReference>
<name>A0A430FW94_9BIFI</name>
<gene>
    <name evidence="1" type="ORF">D2E24_0340</name>
</gene>
<evidence type="ECO:0000313" key="1">
    <source>
        <dbReference type="EMBL" id="RSX58461.1"/>
    </source>
</evidence>
<dbReference type="InterPro" id="IPR009241">
    <property type="entry name" value="HigB-like"/>
</dbReference>
<organism evidence="1 2">
    <name type="scientific">Bifidobacterium samirii</name>
    <dbReference type="NCBI Taxonomy" id="2306974"/>
    <lineage>
        <taxon>Bacteria</taxon>
        <taxon>Bacillati</taxon>
        <taxon>Actinomycetota</taxon>
        <taxon>Actinomycetes</taxon>
        <taxon>Bifidobacteriales</taxon>
        <taxon>Bifidobacteriaceae</taxon>
        <taxon>Bifidobacterium</taxon>
    </lineage>
</organism>
<proteinExistence type="predicted"/>
<dbReference type="Proteomes" id="UP000287470">
    <property type="component" value="Unassembled WGS sequence"/>
</dbReference>
<comment type="caution">
    <text evidence="1">The sequence shown here is derived from an EMBL/GenBank/DDBJ whole genome shotgun (WGS) entry which is preliminary data.</text>
</comment>
<protein>
    <submittedName>
        <fullName evidence="1">Diaminopimelate decarboxylase</fullName>
    </submittedName>
</protein>